<feature type="domain" description="Ig-like" evidence="10">
    <location>
        <begin position="43"/>
        <end position="161"/>
    </location>
</feature>
<protein>
    <submittedName>
        <fullName evidence="11">Myelin protein zero-like protein 3</fullName>
    </submittedName>
</protein>
<dbReference type="InterPro" id="IPR013783">
    <property type="entry name" value="Ig-like_fold"/>
</dbReference>
<dbReference type="InterPro" id="IPR007110">
    <property type="entry name" value="Ig-like_dom"/>
</dbReference>
<dbReference type="SMART" id="SM00406">
    <property type="entry name" value="IGv"/>
    <property type="match status" value="1"/>
</dbReference>
<dbReference type="InterPro" id="IPR003599">
    <property type="entry name" value="Ig_sub"/>
</dbReference>
<evidence type="ECO:0000256" key="1">
    <source>
        <dbReference type="ARBA" id="ARBA00004479"/>
    </source>
</evidence>
<evidence type="ECO:0000313" key="12">
    <source>
        <dbReference type="Proteomes" id="UP000822369"/>
    </source>
</evidence>
<dbReference type="GO" id="GO:0005886">
    <property type="term" value="C:plasma membrane"/>
    <property type="evidence" value="ECO:0007669"/>
    <property type="project" value="TreeGrafter"/>
</dbReference>
<dbReference type="InterPro" id="IPR000920">
    <property type="entry name" value="Myelin_P0-rel"/>
</dbReference>
<keyword evidence="4 9" id="KW-1133">Transmembrane helix</keyword>
<dbReference type="AlphaFoldDB" id="A0A9D3C4F6"/>
<evidence type="ECO:0000313" key="11">
    <source>
        <dbReference type="EMBL" id="KAF7229584.1"/>
    </source>
</evidence>
<evidence type="ECO:0000256" key="3">
    <source>
        <dbReference type="ARBA" id="ARBA00022729"/>
    </source>
</evidence>
<gene>
    <name evidence="11" type="ORF">G4P62_018165</name>
</gene>
<evidence type="ECO:0000256" key="4">
    <source>
        <dbReference type="ARBA" id="ARBA00022989"/>
    </source>
</evidence>
<evidence type="ECO:0000256" key="8">
    <source>
        <dbReference type="ARBA" id="ARBA00023319"/>
    </source>
</evidence>
<dbReference type="PANTHER" id="PTHR13869:SF20">
    <property type="entry name" value="MYELIN PROTEIN ZERO-LIKE PROTEIN 3"/>
    <property type="match status" value="1"/>
</dbReference>
<evidence type="ECO:0000256" key="7">
    <source>
        <dbReference type="ARBA" id="ARBA00023180"/>
    </source>
</evidence>
<dbReference type="Gene3D" id="2.60.40.10">
    <property type="entry name" value="Immunoglobulins"/>
    <property type="match status" value="1"/>
</dbReference>
<evidence type="ECO:0000259" key="10">
    <source>
        <dbReference type="PROSITE" id="PS50835"/>
    </source>
</evidence>
<name>A0A9D3C4F6_NOTFU</name>
<keyword evidence="8" id="KW-0393">Immunoglobulin domain</keyword>
<accession>A0A9D3C4F6</accession>
<dbReference type="PROSITE" id="PS50835">
    <property type="entry name" value="IG_LIKE"/>
    <property type="match status" value="1"/>
</dbReference>
<dbReference type="Proteomes" id="UP000822369">
    <property type="component" value="Chromosome 2"/>
</dbReference>
<proteinExistence type="predicted"/>
<feature type="transmembrane region" description="Helical" evidence="9">
    <location>
        <begin position="174"/>
        <end position="197"/>
    </location>
</feature>
<evidence type="ECO:0000256" key="6">
    <source>
        <dbReference type="ARBA" id="ARBA00023157"/>
    </source>
</evidence>
<evidence type="ECO:0000256" key="2">
    <source>
        <dbReference type="ARBA" id="ARBA00022692"/>
    </source>
</evidence>
<organism evidence="11 12">
    <name type="scientific">Nothobranchius furzeri</name>
    <name type="common">Turquoise killifish</name>
    <dbReference type="NCBI Taxonomy" id="105023"/>
    <lineage>
        <taxon>Eukaryota</taxon>
        <taxon>Metazoa</taxon>
        <taxon>Chordata</taxon>
        <taxon>Craniata</taxon>
        <taxon>Vertebrata</taxon>
        <taxon>Euteleostomi</taxon>
        <taxon>Actinopterygii</taxon>
        <taxon>Neopterygii</taxon>
        <taxon>Teleostei</taxon>
        <taxon>Neoteleostei</taxon>
        <taxon>Acanthomorphata</taxon>
        <taxon>Ovalentaria</taxon>
        <taxon>Atherinomorphae</taxon>
        <taxon>Cyprinodontiformes</taxon>
        <taxon>Nothobranchiidae</taxon>
        <taxon>Nothobranchius</taxon>
    </lineage>
</organism>
<evidence type="ECO:0000256" key="9">
    <source>
        <dbReference type="SAM" id="Phobius"/>
    </source>
</evidence>
<dbReference type="EMBL" id="JAAVVJ010000002">
    <property type="protein sequence ID" value="KAF7229584.1"/>
    <property type="molecule type" value="Genomic_DNA"/>
</dbReference>
<keyword evidence="6" id="KW-1015">Disulfide bond</keyword>
<dbReference type="InterPro" id="IPR013106">
    <property type="entry name" value="Ig_V-set"/>
</dbReference>
<keyword evidence="3" id="KW-0732">Signal</keyword>
<evidence type="ECO:0000256" key="5">
    <source>
        <dbReference type="ARBA" id="ARBA00023136"/>
    </source>
</evidence>
<keyword evidence="2 9" id="KW-0812">Transmembrane</keyword>
<dbReference type="InterPro" id="IPR036179">
    <property type="entry name" value="Ig-like_dom_sf"/>
</dbReference>
<dbReference type="PANTHER" id="PTHR13869">
    <property type="entry name" value="MYELIN P0 RELATED"/>
    <property type="match status" value="1"/>
</dbReference>
<sequence>LKIRCWPFMFSMSEKNDQYTTKPFDCGACFSFSFLIVALDTTSEIITTCITALEAVNGTDVRLKCTFQSSAQINPSLVVVSWTFRPLAGGQEISFFHFSSQVFPPKDPQFAGRVRWQGRPAHGDVSISLINATLNDNGTYTCSVRNPPDVHGSTNSHIVLTVTPKVRGIHFTDVAVLLAFVLLPSGVITLLLIGRILCPRKERSQSKAYRSPIELIEREEYVVHPQAARAKGATCCDLYLMDSGDEYYSLKKRPPKDEDYMESGL</sequence>
<keyword evidence="5 9" id="KW-0472">Membrane</keyword>
<dbReference type="SMART" id="SM00409">
    <property type="entry name" value="IG"/>
    <property type="match status" value="1"/>
</dbReference>
<comment type="caution">
    <text evidence="11">The sequence shown here is derived from an EMBL/GenBank/DDBJ whole genome shotgun (WGS) entry which is preliminary data.</text>
</comment>
<keyword evidence="7" id="KW-0325">Glycoprotein</keyword>
<reference evidence="11" key="1">
    <citation type="submission" date="2020-03" db="EMBL/GenBank/DDBJ databases">
        <title>Intra-Species Differences in Population Size shape Life History and Genome Evolution.</title>
        <authorList>
            <person name="Willemsen D."/>
            <person name="Cui R."/>
            <person name="Valenzano D.R."/>
        </authorList>
    </citation>
    <scope>NUCLEOTIDE SEQUENCE</scope>
    <source>
        <strain evidence="11">GRZ</strain>
        <tissue evidence="11">Whole</tissue>
    </source>
</reference>
<feature type="non-terminal residue" evidence="11">
    <location>
        <position position="265"/>
    </location>
</feature>
<dbReference type="PRINTS" id="PR00213">
    <property type="entry name" value="MYELINP0"/>
</dbReference>
<comment type="subcellular location">
    <subcellularLocation>
        <location evidence="1">Membrane</location>
        <topology evidence="1">Single-pass type I membrane protein</topology>
    </subcellularLocation>
</comment>
<dbReference type="Pfam" id="PF07686">
    <property type="entry name" value="V-set"/>
    <property type="match status" value="1"/>
</dbReference>
<dbReference type="SUPFAM" id="SSF48726">
    <property type="entry name" value="Immunoglobulin"/>
    <property type="match status" value="1"/>
</dbReference>